<dbReference type="InterPro" id="IPR017150">
    <property type="entry name" value="Pept_M20_glutamate_carboxypep"/>
</dbReference>
<keyword evidence="8" id="KW-0121">Carboxypeptidase</keyword>
<evidence type="ECO:0000256" key="6">
    <source>
        <dbReference type="PIRSR" id="PIRSR037238-1"/>
    </source>
</evidence>
<dbReference type="AlphaFoldDB" id="A0A1H4GCM4"/>
<evidence type="ECO:0000256" key="5">
    <source>
        <dbReference type="ARBA" id="ARBA00023285"/>
    </source>
</evidence>
<dbReference type="InterPro" id="IPR036264">
    <property type="entry name" value="Bact_exopeptidase_dim_dom"/>
</dbReference>
<dbReference type="InterPro" id="IPR001261">
    <property type="entry name" value="ArgE/DapE_CS"/>
</dbReference>
<keyword evidence="2" id="KW-0479">Metal-binding</keyword>
<dbReference type="InterPro" id="IPR002933">
    <property type="entry name" value="Peptidase_M20"/>
</dbReference>
<evidence type="ECO:0000259" key="7">
    <source>
        <dbReference type="Pfam" id="PF07687"/>
    </source>
</evidence>
<dbReference type="Pfam" id="PF01546">
    <property type="entry name" value="Peptidase_M20"/>
    <property type="match status" value="1"/>
</dbReference>
<proteinExistence type="predicted"/>
<feature type="active site" description="Proton acceptor" evidence="6">
    <location>
        <position position="160"/>
    </location>
</feature>
<dbReference type="PROSITE" id="PS00758">
    <property type="entry name" value="ARGE_DAPE_CPG2_1"/>
    <property type="match status" value="1"/>
</dbReference>
<evidence type="ECO:0000256" key="2">
    <source>
        <dbReference type="ARBA" id="ARBA00022723"/>
    </source>
</evidence>
<dbReference type="Proteomes" id="UP000242469">
    <property type="component" value="Unassembled WGS sequence"/>
</dbReference>
<dbReference type="InterPro" id="IPR050072">
    <property type="entry name" value="Peptidase_M20A"/>
</dbReference>
<dbReference type="PANTHER" id="PTHR43808:SF9">
    <property type="entry name" value="BLL0789 PROTEIN"/>
    <property type="match status" value="1"/>
</dbReference>
<evidence type="ECO:0000313" key="8">
    <source>
        <dbReference type="EMBL" id="SEB06658.1"/>
    </source>
</evidence>
<dbReference type="EMBL" id="FNRJ01000015">
    <property type="protein sequence ID" value="SEB06658.1"/>
    <property type="molecule type" value="Genomic_DNA"/>
</dbReference>
<feature type="active site" evidence="6">
    <location>
        <position position="99"/>
    </location>
</feature>
<reference evidence="9" key="1">
    <citation type="submission" date="2016-10" db="EMBL/GenBank/DDBJ databases">
        <authorList>
            <person name="Varghese N."/>
            <person name="Submissions S."/>
        </authorList>
    </citation>
    <scope>NUCLEOTIDE SEQUENCE [LARGE SCALE GENOMIC DNA]</scope>
    <source>
        <strain evidence="9">DSM 11526</strain>
    </source>
</reference>
<dbReference type="PIRSF" id="PIRSF037238">
    <property type="entry name" value="Carboxypeptidase_G2"/>
    <property type="match status" value="1"/>
</dbReference>
<name>A0A1H4GCM4_9GAMM</name>
<accession>A0A1H4GCM4</accession>
<gene>
    <name evidence="8" type="ORF">SAMN02745729_11517</name>
</gene>
<keyword evidence="9" id="KW-1185">Reference proteome</keyword>
<organism evidence="8 9">
    <name type="scientific">Marinobacterium iners DSM 11526</name>
    <dbReference type="NCBI Taxonomy" id="1122198"/>
    <lineage>
        <taxon>Bacteria</taxon>
        <taxon>Pseudomonadati</taxon>
        <taxon>Pseudomonadota</taxon>
        <taxon>Gammaproteobacteria</taxon>
        <taxon>Oceanospirillales</taxon>
        <taxon>Oceanospirillaceae</taxon>
        <taxon>Marinobacterium</taxon>
    </lineage>
</organism>
<dbReference type="SUPFAM" id="SSF53187">
    <property type="entry name" value="Zn-dependent exopeptidases"/>
    <property type="match status" value="1"/>
</dbReference>
<keyword evidence="8" id="KW-0645">Protease</keyword>
<dbReference type="GO" id="GO:0046872">
    <property type="term" value="F:metal ion binding"/>
    <property type="evidence" value="ECO:0007669"/>
    <property type="project" value="UniProtKB-KW"/>
</dbReference>
<dbReference type="Gene3D" id="3.30.70.360">
    <property type="match status" value="1"/>
</dbReference>
<dbReference type="RefSeq" id="WP_254775051.1">
    <property type="nucleotide sequence ID" value="NZ_FNRJ01000015.1"/>
</dbReference>
<evidence type="ECO:0000256" key="1">
    <source>
        <dbReference type="ARBA" id="ARBA00001947"/>
    </source>
</evidence>
<sequence length="406" mass="44499">MRQSYYHWLPDQQALMLEQTIALAEINSGTFNVTGVNAVADRLAELAAGLNAVVQRIDLPHYRQLTDRAEWQEQPLGQALQLQKHPDAPLQLLLMGHLDTVYGVDHPFQQIRWLDAERLNGPGVTDMKGGLVVALHALTVLEASPLAGKIGWRWLLNPDEEIGSPCSAELIASCAAEADLGLVFEPALADGSLAGARKGSGNFSVRVTGRAAHAGREHHLGRNAIRALCDFISALDNLNGQRKGVTINPGYIHGGGAVNVVPDRAMARFNIRIEQPEDELWCLQQLEQLQQRIFRQEGIQIELDGDFGRKPKPFGPHLRLFERLRQIGQRLGTKLNWLPSGGCCDGNNLAAAGVANIDTLGVCGGSIHSSDEFLLVGSLSERARLTAALLFELAQDDPAQWRRKRR</sequence>
<comment type="cofactor">
    <cofactor evidence="1">
        <name>Zn(2+)</name>
        <dbReference type="ChEBI" id="CHEBI:29105"/>
    </cofactor>
</comment>
<dbReference type="Gene3D" id="3.40.630.10">
    <property type="entry name" value="Zn peptidases"/>
    <property type="match status" value="1"/>
</dbReference>
<keyword evidence="4" id="KW-0862">Zinc</keyword>
<dbReference type="STRING" id="1122198.SAMN02745729_11517"/>
<keyword evidence="3" id="KW-0378">Hydrolase</keyword>
<dbReference type="CDD" id="cd03885">
    <property type="entry name" value="M20_CPDG2"/>
    <property type="match status" value="1"/>
</dbReference>
<dbReference type="Pfam" id="PF07687">
    <property type="entry name" value="M20_dimer"/>
    <property type="match status" value="1"/>
</dbReference>
<evidence type="ECO:0000313" key="9">
    <source>
        <dbReference type="Proteomes" id="UP000242469"/>
    </source>
</evidence>
<keyword evidence="5" id="KW-0170">Cobalt</keyword>
<dbReference type="PANTHER" id="PTHR43808">
    <property type="entry name" value="ACETYLORNITHINE DEACETYLASE"/>
    <property type="match status" value="1"/>
</dbReference>
<dbReference type="NCBIfam" id="NF005602">
    <property type="entry name" value="PRK07338.1"/>
    <property type="match status" value="1"/>
</dbReference>
<dbReference type="InterPro" id="IPR011650">
    <property type="entry name" value="Peptidase_M20_dimer"/>
</dbReference>
<dbReference type="SUPFAM" id="SSF55031">
    <property type="entry name" value="Bacterial exopeptidase dimerisation domain"/>
    <property type="match status" value="1"/>
</dbReference>
<feature type="domain" description="Peptidase M20 dimerisation" evidence="7">
    <location>
        <begin position="196"/>
        <end position="289"/>
    </location>
</feature>
<evidence type="ECO:0000256" key="3">
    <source>
        <dbReference type="ARBA" id="ARBA00022801"/>
    </source>
</evidence>
<dbReference type="GO" id="GO:0004180">
    <property type="term" value="F:carboxypeptidase activity"/>
    <property type="evidence" value="ECO:0007669"/>
    <property type="project" value="UniProtKB-KW"/>
</dbReference>
<evidence type="ECO:0000256" key="4">
    <source>
        <dbReference type="ARBA" id="ARBA00022833"/>
    </source>
</evidence>
<protein>
    <submittedName>
        <fullName evidence="8">Glutamate carboxypeptidase</fullName>
    </submittedName>
</protein>